<name>A0A0D6XBY7_THEFI</name>
<proteinExistence type="predicted"/>
<evidence type="ECO:0000313" key="2">
    <source>
        <dbReference type="EMBL" id="KIX84841.1"/>
    </source>
</evidence>
<dbReference type="InterPro" id="IPR010093">
    <property type="entry name" value="SinI_DNA-bd"/>
</dbReference>
<evidence type="ECO:0000259" key="1">
    <source>
        <dbReference type="Pfam" id="PF12728"/>
    </source>
</evidence>
<dbReference type="SUPFAM" id="SSF46955">
    <property type="entry name" value="Putative DNA-binding domain"/>
    <property type="match status" value="1"/>
</dbReference>
<dbReference type="InterPro" id="IPR041657">
    <property type="entry name" value="HTH_17"/>
</dbReference>
<keyword evidence="3" id="KW-1185">Reference proteome</keyword>
<dbReference type="GO" id="GO:0003677">
    <property type="term" value="F:DNA binding"/>
    <property type="evidence" value="ECO:0007669"/>
    <property type="project" value="InterPro"/>
</dbReference>
<dbReference type="EMBL" id="JPSL02000026">
    <property type="protein sequence ID" value="KIX84841.1"/>
    <property type="molecule type" value="Genomic_DNA"/>
</dbReference>
<dbReference type="RefSeq" id="WP_038063046.1">
    <property type="nucleotide sequence ID" value="NZ_JPSL02000026.1"/>
</dbReference>
<dbReference type="NCBIfam" id="TIGR01764">
    <property type="entry name" value="excise"/>
    <property type="match status" value="1"/>
</dbReference>
<evidence type="ECO:0000313" key="3">
    <source>
        <dbReference type="Proteomes" id="UP000030364"/>
    </source>
</evidence>
<sequence length="75" mass="8102">MRHAFTYTEAARILGVSPRHVRALAKAGLLEVRHFGRAARIPKAALEALLGHPLDLEALERLEKEPPARAGAGEG</sequence>
<dbReference type="AlphaFoldDB" id="A0A0D6XBY7"/>
<dbReference type="Proteomes" id="UP000030364">
    <property type="component" value="Unassembled WGS sequence"/>
</dbReference>
<protein>
    <recommendedName>
        <fullName evidence="1">Helix-turn-helix domain-containing protein</fullName>
    </recommendedName>
</protein>
<organism evidence="2 3">
    <name type="scientific">Thermus filiformis</name>
    <dbReference type="NCBI Taxonomy" id="276"/>
    <lineage>
        <taxon>Bacteria</taxon>
        <taxon>Thermotogati</taxon>
        <taxon>Deinococcota</taxon>
        <taxon>Deinococci</taxon>
        <taxon>Thermales</taxon>
        <taxon>Thermaceae</taxon>
        <taxon>Thermus</taxon>
    </lineage>
</organism>
<dbReference type="Pfam" id="PF12728">
    <property type="entry name" value="HTH_17"/>
    <property type="match status" value="1"/>
</dbReference>
<reference evidence="2 3" key="1">
    <citation type="journal article" date="2015" name="Genome Announc.">
        <title>Draft Genome Sequence of the Thermophile Thermus filiformis ATCC 43280, Producer of Carotenoid-(Di)glucoside-Branched Fatty Acid (Di)esters and Source of Hyperthermostable Enzymes of Biotechnological Interest.</title>
        <authorList>
            <person name="Mandelli F."/>
            <person name="Oliveira Ramires B."/>
            <person name="Couger M.B."/>
            <person name="Paixao D.A."/>
            <person name="Camilo C.M."/>
            <person name="Polikarpov I."/>
            <person name="Prade R."/>
            <person name="Riano-Pachon D.M."/>
            <person name="Squina F.M."/>
        </authorList>
    </citation>
    <scope>NUCLEOTIDE SEQUENCE [LARGE SCALE GENOMIC DNA]</scope>
    <source>
        <strain evidence="2 3">ATCC 43280</strain>
    </source>
</reference>
<feature type="domain" description="Helix-turn-helix" evidence="1">
    <location>
        <begin position="6"/>
        <end position="50"/>
    </location>
</feature>
<gene>
    <name evidence="2" type="ORF">THFILI_00220</name>
</gene>
<accession>A0A0D6XBY7</accession>
<comment type="caution">
    <text evidence="2">The sequence shown here is derived from an EMBL/GenBank/DDBJ whole genome shotgun (WGS) entry which is preliminary data.</text>
</comment>
<dbReference type="InterPro" id="IPR009061">
    <property type="entry name" value="DNA-bd_dom_put_sf"/>
</dbReference>